<dbReference type="Proteomes" id="UP000499080">
    <property type="component" value="Unassembled WGS sequence"/>
</dbReference>
<proteinExistence type="predicted"/>
<keyword evidence="2" id="KW-1185">Reference proteome</keyword>
<accession>A0A4Y2UIB8</accession>
<dbReference type="AlphaFoldDB" id="A0A4Y2UIB8"/>
<evidence type="ECO:0000313" key="2">
    <source>
        <dbReference type="Proteomes" id="UP000499080"/>
    </source>
</evidence>
<gene>
    <name evidence="1" type="ORF">AVEN_245959_1</name>
</gene>
<organism evidence="1 2">
    <name type="scientific">Araneus ventricosus</name>
    <name type="common">Orbweaver spider</name>
    <name type="synonym">Epeira ventricosa</name>
    <dbReference type="NCBI Taxonomy" id="182803"/>
    <lineage>
        <taxon>Eukaryota</taxon>
        <taxon>Metazoa</taxon>
        <taxon>Ecdysozoa</taxon>
        <taxon>Arthropoda</taxon>
        <taxon>Chelicerata</taxon>
        <taxon>Arachnida</taxon>
        <taxon>Araneae</taxon>
        <taxon>Araneomorphae</taxon>
        <taxon>Entelegynae</taxon>
        <taxon>Araneoidea</taxon>
        <taxon>Araneidae</taxon>
        <taxon>Araneus</taxon>
    </lineage>
</organism>
<name>A0A4Y2UIB8_ARAVE</name>
<dbReference type="EMBL" id="BGPR01036196">
    <property type="protein sequence ID" value="GBO11297.1"/>
    <property type="molecule type" value="Genomic_DNA"/>
</dbReference>
<comment type="caution">
    <text evidence="1">The sequence shown here is derived from an EMBL/GenBank/DDBJ whole genome shotgun (WGS) entry which is preliminary data.</text>
</comment>
<dbReference type="OrthoDB" id="10068277at2759"/>
<sequence>MDHAKKYVLVPEERLKQFAEEKLSELDRQMRDILKKKNLEDPEKATLYLQALQKYVNFPFPLDKDMKQEEIPPTQQIYIFGNSGEKS</sequence>
<evidence type="ECO:0000313" key="1">
    <source>
        <dbReference type="EMBL" id="GBO11297.1"/>
    </source>
</evidence>
<reference evidence="1 2" key="1">
    <citation type="journal article" date="2019" name="Sci. Rep.">
        <title>Orb-weaving spider Araneus ventricosus genome elucidates the spidroin gene catalogue.</title>
        <authorList>
            <person name="Kono N."/>
            <person name="Nakamura H."/>
            <person name="Ohtoshi R."/>
            <person name="Moran D.A.P."/>
            <person name="Shinohara A."/>
            <person name="Yoshida Y."/>
            <person name="Fujiwara M."/>
            <person name="Mori M."/>
            <person name="Tomita M."/>
            <person name="Arakawa K."/>
        </authorList>
    </citation>
    <scope>NUCLEOTIDE SEQUENCE [LARGE SCALE GENOMIC DNA]</scope>
</reference>
<protein>
    <submittedName>
        <fullName evidence="1">Uncharacterized protein</fullName>
    </submittedName>
</protein>